<dbReference type="InterPro" id="IPR015943">
    <property type="entry name" value="WD40/YVTN_repeat-like_dom_sf"/>
</dbReference>
<dbReference type="PRINTS" id="PR00604">
    <property type="entry name" value="CYTCHRMECIAB"/>
</dbReference>
<evidence type="ECO:0000313" key="13">
    <source>
        <dbReference type="Proteomes" id="UP000239480"/>
    </source>
</evidence>
<dbReference type="SUPFAM" id="SSF46626">
    <property type="entry name" value="Cytochrome c"/>
    <property type="match status" value="1"/>
</dbReference>
<feature type="repeat" description="WD" evidence="8">
    <location>
        <begin position="62"/>
        <end position="102"/>
    </location>
</feature>
<accession>A0A2T0RPF8</accession>
<dbReference type="PROSITE" id="PS00678">
    <property type="entry name" value="WD_REPEATS_1"/>
    <property type="match status" value="3"/>
</dbReference>
<protein>
    <submittedName>
        <fullName evidence="12">Cytochrome c</fullName>
    </submittedName>
</protein>
<dbReference type="GO" id="GO:0020037">
    <property type="term" value="F:heme binding"/>
    <property type="evidence" value="ECO:0007669"/>
    <property type="project" value="InterPro"/>
</dbReference>
<name>A0A2T0RPF8_9RHOB</name>
<evidence type="ECO:0000256" key="2">
    <source>
        <dbReference type="ARBA" id="ARBA00022574"/>
    </source>
</evidence>
<gene>
    <name evidence="12" type="ORF">CLV78_105127</name>
</gene>
<dbReference type="CDD" id="cd00200">
    <property type="entry name" value="WD40"/>
    <property type="match status" value="1"/>
</dbReference>
<evidence type="ECO:0000256" key="8">
    <source>
        <dbReference type="PROSITE-ProRule" id="PRU00221"/>
    </source>
</evidence>
<evidence type="ECO:0000256" key="7">
    <source>
        <dbReference type="ARBA" id="ARBA00023004"/>
    </source>
</evidence>
<comment type="caution">
    <text evidence="12">The sequence shown here is derived from an EMBL/GenBank/DDBJ whole genome shotgun (WGS) entry which is preliminary data.</text>
</comment>
<dbReference type="RefSeq" id="WP_106205388.1">
    <property type="nucleotide sequence ID" value="NZ_PVTD01000005.1"/>
</dbReference>
<dbReference type="GO" id="GO:0046872">
    <property type="term" value="F:metal ion binding"/>
    <property type="evidence" value="ECO:0007669"/>
    <property type="project" value="UniProtKB-KW"/>
</dbReference>
<dbReference type="InterPro" id="IPR019775">
    <property type="entry name" value="WD40_repeat_CS"/>
</dbReference>
<keyword evidence="4 9" id="KW-0479">Metal-binding</keyword>
<evidence type="ECO:0000256" key="1">
    <source>
        <dbReference type="ARBA" id="ARBA00022448"/>
    </source>
</evidence>
<keyword evidence="3 9" id="KW-0349">Heme</keyword>
<dbReference type="Gene3D" id="2.130.10.10">
    <property type="entry name" value="YVTN repeat-like/Quinoprotein amine dehydrogenase"/>
    <property type="match status" value="2"/>
</dbReference>
<dbReference type="InterPro" id="IPR036909">
    <property type="entry name" value="Cyt_c-like_dom_sf"/>
</dbReference>
<dbReference type="PROSITE" id="PS50082">
    <property type="entry name" value="WD_REPEATS_2"/>
    <property type="match status" value="4"/>
</dbReference>
<feature type="repeat" description="WD" evidence="8">
    <location>
        <begin position="23"/>
        <end position="54"/>
    </location>
</feature>
<keyword evidence="13" id="KW-1185">Reference proteome</keyword>
<evidence type="ECO:0000256" key="3">
    <source>
        <dbReference type="ARBA" id="ARBA00022617"/>
    </source>
</evidence>
<dbReference type="EMBL" id="PVTD01000005">
    <property type="protein sequence ID" value="PRY23075.1"/>
    <property type="molecule type" value="Genomic_DNA"/>
</dbReference>
<dbReference type="InterPro" id="IPR001680">
    <property type="entry name" value="WD40_rpt"/>
</dbReference>
<keyword evidence="1" id="KW-0813">Transport</keyword>
<dbReference type="Pfam" id="PF00400">
    <property type="entry name" value="WD40"/>
    <property type="match status" value="3"/>
</dbReference>
<dbReference type="InterPro" id="IPR002327">
    <property type="entry name" value="Cyt_c_1A/1B"/>
</dbReference>
<dbReference type="PANTHER" id="PTHR19879">
    <property type="entry name" value="TRANSCRIPTION INITIATION FACTOR TFIID"/>
    <property type="match status" value="1"/>
</dbReference>
<evidence type="ECO:0000259" key="11">
    <source>
        <dbReference type="PROSITE" id="PS51007"/>
    </source>
</evidence>
<feature type="domain" description="Cytochrome c" evidence="11">
    <location>
        <begin position="325"/>
        <end position="427"/>
    </location>
</feature>
<proteinExistence type="predicted"/>
<feature type="signal peptide" evidence="10">
    <location>
        <begin position="1"/>
        <end position="17"/>
    </location>
</feature>
<organism evidence="12 13">
    <name type="scientific">Aliiruegeria haliotis</name>
    <dbReference type="NCBI Taxonomy" id="1280846"/>
    <lineage>
        <taxon>Bacteria</taxon>
        <taxon>Pseudomonadati</taxon>
        <taxon>Pseudomonadota</taxon>
        <taxon>Alphaproteobacteria</taxon>
        <taxon>Rhodobacterales</taxon>
        <taxon>Roseobacteraceae</taxon>
        <taxon>Aliiruegeria</taxon>
    </lineage>
</organism>
<keyword evidence="6" id="KW-0249">Electron transport</keyword>
<dbReference type="OrthoDB" id="9805828at2"/>
<evidence type="ECO:0000256" key="6">
    <source>
        <dbReference type="ARBA" id="ARBA00022982"/>
    </source>
</evidence>
<dbReference type="InterPro" id="IPR020472">
    <property type="entry name" value="WD40_PAC1"/>
</dbReference>
<dbReference type="Proteomes" id="UP000239480">
    <property type="component" value="Unassembled WGS sequence"/>
</dbReference>
<keyword evidence="5" id="KW-0677">Repeat</keyword>
<feature type="chain" id="PRO_5015702965" evidence="10">
    <location>
        <begin position="18"/>
        <end position="433"/>
    </location>
</feature>
<dbReference type="SUPFAM" id="SSF50978">
    <property type="entry name" value="WD40 repeat-like"/>
    <property type="match status" value="1"/>
</dbReference>
<evidence type="ECO:0000256" key="4">
    <source>
        <dbReference type="ARBA" id="ARBA00022723"/>
    </source>
</evidence>
<dbReference type="InterPro" id="IPR036322">
    <property type="entry name" value="WD40_repeat_dom_sf"/>
</dbReference>
<dbReference type="GO" id="GO:0009055">
    <property type="term" value="F:electron transfer activity"/>
    <property type="evidence" value="ECO:0007669"/>
    <property type="project" value="InterPro"/>
</dbReference>
<dbReference type="AlphaFoldDB" id="A0A2T0RPF8"/>
<dbReference type="SMART" id="SM00320">
    <property type="entry name" value="WD40"/>
    <property type="match status" value="7"/>
</dbReference>
<dbReference type="PRINTS" id="PR00320">
    <property type="entry name" value="GPROTEINBRPT"/>
</dbReference>
<reference evidence="12 13" key="1">
    <citation type="submission" date="2018-03" db="EMBL/GenBank/DDBJ databases">
        <title>Genomic Encyclopedia of Archaeal and Bacterial Type Strains, Phase II (KMG-II): from individual species to whole genera.</title>
        <authorList>
            <person name="Goeker M."/>
        </authorList>
    </citation>
    <scope>NUCLEOTIDE SEQUENCE [LARGE SCALE GENOMIC DNA]</scope>
    <source>
        <strain evidence="12 13">DSM 29328</strain>
    </source>
</reference>
<dbReference type="InterPro" id="IPR009056">
    <property type="entry name" value="Cyt_c-like_dom"/>
</dbReference>
<evidence type="ECO:0000256" key="10">
    <source>
        <dbReference type="SAM" id="SignalP"/>
    </source>
</evidence>
<evidence type="ECO:0000313" key="12">
    <source>
        <dbReference type="EMBL" id="PRY23075.1"/>
    </source>
</evidence>
<keyword evidence="7 9" id="KW-0408">Iron</keyword>
<evidence type="ECO:0000256" key="5">
    <source>
        <dbReference type="ARBA" id="ARBA00022737"/>
    </source>
</evidence>
<dbReference type="Pfam" id="PF00034">
    <property type="entry name" value="Cytochrom_C"/>
    <property type="match status" value="1"/>
</dbReference>
<evidence type="ECO:0000256" key="9">
    <source>
        <dbReference type="PROSITE-ProRule" id="PRU00433"/>
    </source>
</evidence>
<dbReference type="PROSITE" id="PS51007">
    <property type="entry name" value="CYTC"/>
    <property type="match status" value="1"/>
</dbReference>
<dbReference type="PANTHER" id="PTHR19879:SF9">
    <property type="entry name" value="TRANSCRIPTION INITIATION FACTOR TFIID SUBUNIT 5"/>
    <property type="match status" value="1"/>
</dbReference>
<feature type="repeat" description="WD" evidence="8">
    <location>
        <begin position="102"/>
        <end position="135"/>
    </location>
</feature>
<dbReference type="Gene3D" id="1.10.760.10">
    <property type="entry name" value="Cytochrome c-like domain"/>
    <property type="match status" value="1"/>
</dbReference>
<keyword evidence="10" id="KW-0732">Signal</keyword>
<dbReference type="PROSITE" id="PS50294">
    <property type="entry name" value="WD_REPEATS_REGION"/>
    <property type="match status" value="3"/>
</dbReference>
<feature type="repeat" description="WD" evidence="8">
    <location>
        <begin position="144"/>
        <end position="185"/>
    </location>
</feature>
<keyword evidence="2 8" id="KW-0853">WD repeat</keyword>
<sequence length="433" mass="46272">MRAALALALFLPAAVQAGEFFTLKGHGGPIKGIAVSPEGDAILTASFDNSLGHWLHGKSAWLEAHSAAANTVRFVNETQAISAGDDFALYLWDLRTATPRLLGHHKGKVLSLAVSTDSTRAASASWDGSIGLWDLAGDGAPRFLTGHTAGVNDVAFATDGTTLYSGSSDGSIRTWDVETGTQTGQLLNNGFGVNTLVLNEAAGWLAYGAVDGVTRIVDLATGEQIKDLTLERRPILAMAADRKLSRLAIGDGEGYISVIDTATWSFIADFRATLRGPIWALAFSADGENIHAGGLDDAMYSWPVDGTDDAPRMVQQDRTFLRGAETASNGERQFNRKCSICHALGPDGERRAGPTLHGLFGRPAGSVDGYSYSETLEKSDIIWSADTVDALFDLGPDVYIEGSKMPMQRITGEEDRSDLVEYLQEATRPMTED</sequence>